<dbReference type="AlphaFoldDB" id="A0A955I284"/>
<accession>A0A955I284</accession>
<dbReference type="EMBL" id="JAGQLM010000123">
    <property type="protein sequence ID" value="MCA9375233.1"/>
    <property type="molecule type" value="Genomic_DNA"/>
</dbReference>
<evidence type="ECO:0000313" key="2">
    <source>
        <dbReference type="Proteomes" id="UP000748332"/>
    </source>
</evidence>
<protein>
    <recommendedName>
        <fullName evidence="3">PPM-type phosphatase domain-containing protein</fullName>
    </recommendedName>
</protein>
<dbReference type="InterPro" id="IPR036457">
    <property type="entry name" value="PPM-type-like_dom_sf"/>
</dbReference>
<comment type="caution">
    <text evidence="1">The sequence shown here is derived from an EMBL/GenBank/DDBJ whole genome shotgun (WGS) entry which is preliminary data.</text>
</comment>
<reference evidence="1" key="1">
    <citation type="submission" date="2020-04" db="EMBL/GenBank/DDBJ databases">
        <authorList>
            <person name="Zhang T."/>
        </authorList>
    </citation>
    <scope>NUCLEOTIDE SEQUENCE</scope>
    <source>
        <strain evidence="1">HKST-UBA16</strain>
    </source>
</reference>
<organism evidence="1 2">
    <name type="scientific">Candidatus Dojkabacteria bacterium</name>
    <dbReference type="NCBI Taxonomy" id="2099670"/>
    <lineage>
        <taxon>Bacteria</taxon>
        <taxon>Candidatus Dojkabacteria</taxon>
    </lineage>
</organism>
<name>A0A955I284_9BACT</name>
<dbReference type="Gene3D" id="3.60.40.10">
    <property type="entry name" value="PPM-type phosphatase domain"/>
    <property type="match status" value="1"/>
</dbReference>
<dbReference type="Proteomes" id="UP000748332">
    <property type="component" value="Unassembled WGS sequence"/>
</dbReference>
<proteinExistence type="predicted"/>
<gene>
    <name evidence="1" type="ORF">KC622_02800</name>
</gene>
<sequence>MLSDIFLFHENSRTDPWKYPQDRTSALIEKGAFAVADGITRTVLAEKGLYPSEFQGGAVAEIFVNRFTELSKDFTASEGGMNDLLHEVNKSVYEFNVSIGFDYDNLKSNYWLGECVGGGCIIRDRILYYGILEDTYLNVLRGQKLEDQVKMKTQIMESYRYGRELANSTGREFEEIWAVELRNNPEAKDDAGNRVGWGSFNGQKEASEFWQVGSIQLQDDDIILLVTDGALGLFGNEPELSTAQEIVYRTGQNTGTKPQVNLSAEISNLIKSGKTSLESEKTIFRAKWSSTKA</sequence>
<reference evidence="1" key="2">
    <citation type="journal article" date="2021" name="Microbiome">
        <title>Successional dynamics and alternative stable states in a saline activated sludge microbial community over 9 years.</title>
        <authorList>
            <person name="Wang Y."/>
            <person name="Ye J."/>
            <person name="Ju F."/>
            <person name="Liu L."/>
            <person name="Boyd J.A."/>
            <person name="Deng Y."/>
            <person name="Parks D.H."/>
            <person name="Jiang X."/>
            <person name="Yin X."/>
            <person name="Woodcroft B.J."/>
            <person name="Tyson G.W."/>
            <person name="Hugenholtz P."/>
            <person name="Polz M.F."/>
            <person name="Zhang T."/>
        </authorList>
    </citation>
    <scope>NUCLEOTIDE SEQUENCE</scope>
    <source>
        <strain evidence="1">HKST-UBA16</strain>
    </source>
</reference>
<evidence type="ECO:0000313" key="1">
    <source>
        <dbReference type="EMBL" id="MCA9375233.1"/>
    </source>
</evidence>
<dbReference type="SUPFAM" id="SSF81606">
    <property type="entry name" value="PP2C-like"/>
    <property type="match status" value="1"/>
</dbReference>
<evidence type="ECO:0008006" key="3">
    <source>
        <dbReference type="Google" id="ProtNLM"/>
    </source>
</evidence>